<dbReference type="Proteomes" id="UP000323164">
    <property type="component" value="Unassembled WGS sequence"/>
</dbReference>
<keyword evidence="1" id="KW-0059">Arsenical resistance</keyword>
<keyword evidence="4" id="KW-1185">Reference proteome</keyword>
<dbReference type="EMBL" id="VTRV01000159">
    <property type="protein sequence ID" value="TZF86823.1"/>
    <property type="molecule type" value="Genomic_DNA"/>
</dbReference>
<dbReference type="OrthoDB" id="9793058at2"/>
<sequence length="127" mass="13783">MKRVLFVCVENANRSQMAEAFARMHGGARVEALSAGSRPSGVINPKAIRFMAERGYDLSTHGSKSLDQAGGEFDAVVTMGCGDACPWVPAKQRVDWALPDPRDMDDDGYRAVRDDIEARVIALLGTL</sequence>
<evidence type="ECO:0000313" key="3">
    <source>
        <dbReference type="EMBL" id="TZF86823.1"/>
    </source>
</evidence>
<evidence type="ECO:0000259" key="2">
    <source>
        <dbReference type="SMART" id="SM00226"/>
    </source>
</evidence>
<dbReference type="InterPro" id="IPR036196">
    <property type="entry name" value="Ptyr_pPase_sf"/>
</dbReference>
<dbReference type="Pfam" id="PF01451">
    <property type="entry name" value="LMWPc"/>
    <property type="match status" value="1"/>
</dbReference>
<gene>
    <name evidence="3" type="ORF">FW784_11920</name>
</gene>
<evidence type="ECO:0000313" key="4">
    <source>
        <dbReference type="Proteomes" id="UP000323164"/>
    </source>
</evidence>
<reference evidence="3 4" key="1">
    <citation type="submission" date="2019-08" db="EMBL/GenBank/DDBJ databases">
        <title>Draft genome sequence of Lysobacter sp. UKS-15.</title>
        <authorList>
            <person name="Im W.-T."/>
        </authorList>
    </citation>
    <scope>NUCLEOTIDE SEQUENCE [LARGE SCALE GENOMIC DNA]</scope>
    <source>
        <strain evidence="3 4">UKS-15</strain>
    </source>
</reference>
<protein>
    <submittedName>
        <fullName evidence="3">Arsenate reductase ArsC</fullName>
    </submittedName>
</protein>
<dbReference type="Gene3D" id="3.40.50.2300">
    <property type="match status" value="1"/>
</dbReference>
<dbReference type="PANTHER" id="PTHR43428">
    <property type="entry name" value="ARSENATE REDUCTASE"/>
    <property type="match status" value="1"/>
</dbReference>
<dbReference type="SUPFAM" id="SSF52788">
    <property type="entry name" value="Phosphotyrosine protein phosphatases I"/>
    <property type="match status" value="1"/>
</dbReference>
<evidence type="ECO:0000256" key="1">
    <source>
        <dbReference type="ARBA" id="ARBA00022849"/>
    </source>
</evidence>
<comment type="caution">
    <text evidence="3">The sequence shown here is derived from an EMBL/GenBank/DDBJ whole genome shotgun (WGS) entry which is preliminary data.</text>
</comment>
<dbReference type="PANTHER" id="PTHR43428:SF1">
    <property type="entry name" value="ARSENATE REDUCTASE"/>
    <property type="match status" value="1"/>
</dbReference>
<dbReference type="GO" id="GO:0046685">
    <property type="term" value="P:response to arsenic-containing substance"/>
    <property type="evidence" value="ECO:0007669"/>
    <property type="project" value="UniProtKB-KW"/>
</dbReference>
<accession>A0A5D8YY91</accession>
<dbReference type="CDD" id="cd16345">
    <property type="entry name" value="LMWP_ArsC"/>
    <property type="match status" value="1"/>
</dbReference>
<organism evidence="3 4">
    <name type="scientific">Cognatilysobacter lacus</name>
    <dbReference type="NCBI Taxonomy" id="1643323"/>
    <lineage>
        <taxon>Bacteria</taxon>
        <taxon>Pseudomonadati</taxon>
        <taxon>Pseudomonadota</taxon>
        <taxon>Gammaproteobacteria</taxon>
        <taxon>Lysobacterales</taxon>
        <taxon>Lysobacteraceae</taxon>
        <taxon>Cognatilysobacter</taxon>
    </lineage>
</organism>
<dbReference type="RefSeq" id="WP_149353561.1">
    <property type="nucleotide sequence ID" value="NZ_VTRV01000159.1"/>
</dbReference>
<feature type="domain" description="Phosphotyrosine protein phosphatase I" evidence="2">
    <location>
        <begin position="2"/>
        <end position="126"/>
    </location>
</feature>
<name>A0A5D8YY91_9GAMM</name>
<dbReference type="AlphaFoldDB" id="A0A5D8YY91"/>
<proteinExistence type="predicted"/>
<dbReference type="SMART" id="SM00226">
    <property type="entry name" value="LMWPc"/>
    <property type="match status" value="1"/>
</dbReference>
<dbReference type="InterPro" id="IPR023485">
    <property type="entry name" value="Ptyr_pPase"/>
</dbReference>